<accession>A0ABT9P8X0</accession>
<evidence type="ECO:0000313" key="7">
    <source>
        <dbReference type="Proteomes" id="UP001235712"/>
    </source>
</evidence>
<dbReference type="InterPro" id="IPR011611">
    <property type="entry name" value="PfkB_dom"/>
</dbReference>
<dbReference type="PROSITE" id="PS00584">
    <property type="entry name" value="PFKB_KINASES_2"/>
    <property type="match status" value="1"/>
</dbReference>
<proteinExistence type="inferred from homology"/>
<organism evidence="6 7">
    <name type="scientific">Kineosporia succinea</name>
    <dbReference type="NCBI Taxonomy" id="84632"/>
    <lineage>
        <taxon>Bacteria</taxon>
        <taxon>Bacillati</taxon>
        <taxon>Actinomycetota</taxon>
        <taxon>Actinomycetes</taxon>
        <taxon>Kineosporiales</taxon>
        <taxon>Kineosporiaceae</taxon>
        <taxon>Kineosporia</taxon>
    </lineage>
</organism>
<evidence type="ECO:0000256" key="3">
    <source>
        <dbReference type="ARBA" id="ARBA00022777"/>
    </source>
</evidence>
<evidence type="ECO:0000259" key="5">
    <source>
        <dbReference type="Pfam" id="PF00294"/>
    </source>
</evidence>
<gene>
    <name evidence="6" type="ORF">J2S57_004899</name>
</gene>
<reference evidence="6 7" key="1">
    <citation type="submission" date="2023-07" db="EMBL/GenBank/DDBJ databases">
        <title>Sequencing the genomes of 1000 actinobacteria strains.</title>
        <authorList>
            <person name="Klenk H.-P."/>
        </authorList>
    </citation>
    <scope>NUCLEOTIDE SEQUENCE [LARGE SCALE GENOMIC DNA]</scope>
    <source>
        <strain evidence="6 7">DSM 44388</strain>
    </source>
</reference>
<dbReference type="GO" id="GO:0032259">
    <property type="term" value="P:methylation"/>
    <property type="evidence" value="ECO:0007669"/>
    <property type="project" value="UniProtKB-KW"/>
</dbReference>
<dbReference type="PANTHER" id="PTHR43320">
    <property type="entry name" value="SUGAR KINASE"/>
    <property type="match status" value="1"/>
</dbReference>
<keyword evidence="6" id="KW-0489">Methyltransferase</keyword>
<keyword evidence="7" id="KW-1185">Reference proteome</keyword>
<dbReference type="RefSeq" id="WP_307247072.1">
    <property type="nucleotide sequence ID" value="NZ_JAUSQZ010000001.1"/>
</dbReference>
<dbReference type="InterPro" id="IPR029056">
    <property type="entry name" value="Ribokinase-like"/>
</dbReference>
<evidence type="ECO:0000313" key="6">
    <source>
        <dbReference type="EMBL" id="MDP9829150.1"/>
    </source>
</evidence>
<dbReference type="InterPro" id="IPR052700">
    <property type="entry name" value="Carb_kinase_PfkB-like"/>
</dbReference>
<evidence type="ECO:0000256" key="4">
    <source>
        <dbReference type="RuleBase" id="RU003704"/>
    </source>
</evidence>
<dbReference type="Gene3D" id="3.40.1190.20">
    <property type="match status" value="1"/>
</dbReference>
<dbReference type="EMBL" id="JAUSQZ010000001">
    <property type="protein sequence ID" value="MDP9829150.1"/>
    <property type="molecule type" value="Genomic_DNA"/>
</dbReference>
<dbReference type="InterPro" id="IPR002139">
    <property type="entry name" value="Ribo/fructo_kinase"/>
</dbReference>
<keyword evidence="3 4" id="KW-0418">Kinase</keyword>
<dbReference type="GO" id="GO:0008673">
    <property type="term" value="F:2-dehydro-3-deoxygluconokinase activity"/>
    <property type="evidence" value="ECO:0007669"/>
    <property type="project" value="UniProtKB-EC"/>
</dbReference>
<dbReference type="EC" id="2.7.1.45" evidence="6"/>
<dbReference type="GO" id="GO:0008168">
    <property type="term" value="F:methyltransferase activity"/>
    <property type="evidence" value="ECO:0007669"/>
    <property type="project" value="UniProtKB-KW"/>
</dbReference>
<dbReference type="PRINTS" id="PR00990">
    <property type="entry name" value="RIBOKINASE"/>
</dbReference>
<keyword evidence="2 4" id="KW-0808">Transferase</keyword>
<evidence type="ECO:0000256" key="2">
    <source>
        <dbReference type="ARBA" id="ARBA00022679"/>
    </source>
</evidence>
<dbReference type="CDD" id="cd01166">
    <property type="entry name" value="KdgK"/>
    <property type="match status" value="1"/>
</dbReference>
<dbReference type="PANTHER" id="PTHR43320:SF2">
    <property type="entry name" value="2-DEHYDRO-3-DEOXYGLUCONOKINASE_2-DEHYDRO-3-DEOXYGALACTONOKINASE"/>
    <property type="match status" value="1"/>
</dbReference>
<sequence length="327" mass="33346">MTLNGKGVVTLGETMGLLTPPAAPRLRDGAQMTLGIGGAESNVAIALARLGLPSTWISRVGDDDLGTLITREIRAEGVTVLAERDPVFPTGLMVKEGRGGRTTRVRYYRAGSAASRLDAAEVERYAQAVADAAVLHVTGISPALGPGPAAAVLRAVEIAREHGTFVSFDVNHRSALWPAEQAGPVLADLARRADLTFAGPEEAALLLGVPASPVENFEDGTGLGRRLLAGVGGSVVLKLGALGAIALTGDDAHHGPTEPVVATDPVGAGDAFVGGYLAALLEAADPPACLDLANRIGGAVCRAPGDWEGLPTRAELDALSGTGEVVR</sequence>
<feature type="domain" description="Carbohydrate kinase PfkB" evidence="5">
    <location>
        <begin position="8"/>
        <end position="312"/>
    </location>
</feature>
<protein>
    <submittedName>
        <fullName evidence="6">2-dehydro-3-deoxygluconokinase</fullName>
        <ecNumber evidence="6">2.7.1.45</ecNumber>
    </submittedName>
</protein>
<comment type="similarity">
    <text evidence="1 4">Belongs to the carbohydrate kinase PfkB family.</text>
</comment>
<dbReference type="InterPro" id="IPR002173">
    <property type="entry name" value="Carboh/pur_kinase_PfkB_CS"/>
</dbReference>
<dbReference type="Proteomes" id="UP001235712">
    <property type="component" value="Unassembled WGS sequence"/>
</dbReference>
<name>A0ABT9P8X0_9ACTN</name>
<comment type="caution">
    <text evidence="6">The sequence shown here is derived from an EMBL/GenBank/DDBJ whole genome shotgun (WGS) entry which is preliminary data.</text>
</comment>
<dbReference type="SUPFAM" id="SSF53613">
    <property type="entry name" value="Ribokinase-like"/>
    <property type="match status" value="1"/>
</dbReference>
<dbReference type="Pfam" id="PF00294">
    <property type="entry name" value="PfkB"/>
    <property type="match status" value="1"/>
</dbReference>
<evidence type="ECO:0000256" key="1">
    <source>
        <dbReference type="ARBA" id="ARBA00010688"/>
    </source>
</evidence>